<accession>A0ABT3A7F8</accession>
<feature type="chain" id="PRO_5046349950" evidence="2">
    <location>
        <begin position="19"/>
        <end position="183"/>
    </location>
</feature>
<dbReference type="RefSeq" id="WP_263711864.1">
    <property type="nucleotide sequence ID" value="NZ_JAOWKX010000003.1"/>
</dbReference>
<proteinExistence type="predicted"/>
<feature type="compositionally biased region" description="Polar residues" evidence="1">
    <location>
        <begin position="80"/>
        <end position="95"/>
    </location>
</feature>
<keyword evidence="4" id="KW-1185">Reference proteome</keyword>
<gene>
    <name evidence="3" type="ORF">OE749_07745</name>
</gene>
<name>A0ABT3A7F8_9ALTE</name>
<feature type="signal peptide" evidence="2">
    <location>
        <begin position="1"/>
        <end position="18"/>
    </location>
</feature>
<protein>
    <submittedName>
        <fullName evidence="3">Uncharacterized protein</fullName>
    </submittedName>
</protein>
<organism evidence="3 4">
    <name type="scientific">Fluctibacter corallii</name>
    <dbReference type="NCBI Taxonomy" id="2984329"/>
    <lineage>
        <taxon>Bacteria</taxon>
        <taxon>Pseudomonadati</taxon>
        <taxon>Pseudomonadota</taxon>
        <taxon>Gammaproteobacteria</taxon>
        <taxon>Alteromonadales</taxon>
        <taxon>Alteromonadaceae</taxon>
        <taxon>Fluctibacter</taxon>
    </lineage>
</organism>
<dbReference type="Proteomes" id="UP001652504">
    <property type="component" value="Unassembled WGS sequence"/>
</dbReference>
<evidence type="ECO:0000313" key="3">
    <source>
        <dbReference type="EMBL" id="MCV2884584.1"/>
    </source>
</evidence>
<dbReference type="EMBL" id="JAOWKX010000003">
    <property type="protein sequence ID" value="MCV2884584.1"/>
    <property type="molecule type" value="Genomic_DNA"/>
</dbReference>
<reference evidence="3 4" key="1">
    <citation type="submission" date="2022-10" db="EMBL/GenBank/DDBJ databases">
        <title>Aestuariibacter sp. AA17 isolated from Montipora capitata coral fragment.</title>
        <authorList>
            <person name="Emsley S.A."/>
            <person name="Pfannmuller K.M."/>
            <person name="Loughran R.M."/>
            <person name="Shlafstein M."/>
            <person name="Papke E."/>
            <person name="Saw J.H."/>
            <person name="Ushijima B."/>
            <person name="Videau P."/>
        </authorList>
    </citation>
    <scope>NUCLEOTIDE SEQUENCE [LARGE SCALE GENOMIC DNA]</scope>
    <source>
        <strain evidence="3 4">AA17</strain>
    </source>
</reference>
<sequence>MRTYIIAACLLITGSAQAETIQQALQVCGQEQNSLKRLVCYDGIVQNMSRYSEMEALMAVPAPLSSNGQLREPTKRNSKNTESAYQSVPSATVTSPDERFGIEHRASTESAKEKIFATVTSIDKDAYNKIRVTLSNGHVWKQTDSQRMSLNKGDEVYVERGVLGAFYLSKEESNRRARVKRIQ</sequence>
<feature type="region of interest" description="Disordered" evidence="1">
    <location>
        <begin position="65"/>
        <end position="95"/>
    </location>
</feature>
<evidence type="ECO:0000313" key="4">
    <source>
        <dbReference type="Proteomes" id="UP001652504"/>
    </source>
</evidence>
<evidence type="ECO:0000256" key="1">
    <source>
        <dbReference type="SAM" id="MobiDB-lite"/>
    </source>
</evidence>
<keyword evidence="2" id="KW-0732">Signal</keyword>
<evidence type="ECO:0000256" key="2">
    <source>
        <dbReference type="SAM" id="SignalP"/>
    </source>
</evidence>
<comment type="caution">
    <text evidence="3">The sequence shown here is derived from an EMBL/GenBank/DDBJ whole genome shotgun (WGS) entry which is preliminary data.</text>
</comment>